<proteinExistence type="predicted"/>
<dbReference type="RefSeq" id="WP_252115438.1">
    <property type="nucleotide sequence ID" value="NZ_JAMSCK010000006.1"/>
</dbReference>
<keyword evidence="2" id="KW-1185">Reference proteome</keyword>
<comment type="caution">
    <text evidence="1">The sequence shown here is derived from an EMBL/GenBank/DDBJ whole genome shotgun (WGS) entry which is preliminary data.</text>
</comment>
<accession>A0ABT0Z6L4</accession>
<evidence type="ECO:0000313" key="1">
    <source>
        <dbReference type="EMBL" id="MCM8570840.1"/>
    </source>
</evidence>
<gene>
    <name evidence="1" type="ORF">NE848_15695</name>
</gene>
<sequence length="227" mass="26765">MAVYRKKIILQIIFLFIVVNVGYSQNSKSYFYENEFDFSLPLKGKWSMDFGFGNRGMFQERNAGKIVSGYQHEHLEMKHFTTYQASELIGISLGAQYRFRELFDSSKEDEFRLTEQVEIQSANSPLSHRFRLEQRFREHIIHRGRYDIAYSMPLNQYFSWTLGTEALYAISSQLKPEAEQRISLSLANSYFQDLELGLSLEYRMENYTRNLDHEFFIISGLTIDMGN</sequence>
<dbReference type="Pfam" id="PF10677">
    <property type="entry name" value="DUF2490"/>
    <property type="match status" value="1"/>
</dbReference>
<dbReference type="EMBL" id="JAMSCK010000006">
    <property type="protein sequence ID" value="MCM8570840.1"/>
    <property type="molecule type" value="Genomic_DNA"/>
</dbReference>
<organism evidence="1 2">
    <name type="scientific">Gramella jeungdoensis</name>
    <dbReference type="NCBI Taxonomy" id="708091"/>
    <lineage>
        <taxon>Bacteria</taxon>
        <taxon>Pseudomonadati</taxon>
        <taxon>Bacteroidota</taxon>
        <taxon>Flavobacteriia</taxon>
        <taxon>Flavobacteriales</taxon>
        <taxon>Flavobacteriaceae</taxon>
        <taxon>Christiangramia</taxon>
    </lineage>
</organism>
<dbReference type="Proteomes" id="UP001155077">
    <property type="component" value="Unassembled WGS sequence"/>
</dbReference>
<reference evidence="1" key="1">
    <citation type="submission" date="2022-06" db="EMBL/GenBank/DDBJ databases">
        <title>Gramella sediminis sp. nov., isolated from deep-sea sediment of the Indian Ocean.</title>
        <authorList>
            <person name="Yang L."/>
        </authorList>
    </citation>
    <scope>NUCLEOTIDE SEQUENCE</scope>
    <source>
        <strain evidence="1">HMD3159</strain>
    </source>
</reference>
<dbReference type="InterPro" id="IPR019619">
    <property type="entry name" value="DUF2490"/>
</dbReference>
<evidence type="ECO:0000313" key="2">
    <source>
        <dbReference type="Proteomes" id="UP001155077"/>
    </source>
</evidence>
<protein>
    <submittedName>
        <fullName evidence="1">DUF2490 domain-containing protein</fullName>
    </submittedName>
</protein>
<name>A0ABT0Z6L4_9FLAO</name>